<dbReference type="EMBL" id="UFQT01000609">
    <property type="protein sequence ID" value="SSX25688.1"/>
    <property type="molecule type" value="Genomic_DNA"/>
</dbReference>
<dbReference type="PANTHER" id="PTHR13538:SF4">
    <property type="entry name" value="N-ALPHA-ACETYLTRANSFERASE 80"/>
    <property type="match status" value="1"/>
</dbReference>
<sequence length="197" mass="22553">MGRCLVDNSLNSYWSTKKIRRSSQILLDHIKGQFPEIQEKDDYQIVPVHNHPELMIQTADLINAQWPRSLMARLVTLQASNDNLPCNLIVTKMKNKVVVAHAKITPIPSDRTSCFIESVVVAKCLRGQGIGTLLMQNTETYCKNQLDIKTVYLSTIDQVKFYSRLGYEICEPINIFGNRSFVRNSTSRKTYMKKLLT</sequence>
<proteinExistence type="predicted"/>
<accession>A0A336KLP8</accession>
<dbReference type="GO" id="GO:0005737">
    <property type="term" value="C:cytoplasm"/>
    <property type="evidence" value="ECO:0007669"/>
    <property type="project" value="TreeGrafter"/>
</dbReference>
<evidence type="ECO:0000313" key="3">
    <source>
        <dbReference type="EMBL" id="SSX25688.1"/>
    </source>
</evidence>
<gene>
    <name evidence="2" type="primary">CSON012669</name>
</gene>
<dbReference type="CDD" id="cd04301">
    <property type="entry name" value="NAT_SF"/>
    <property type="match status" value="1"/>
</dbReference>
<dbReference type="VEuPathDB" id="VectorBase:CSON012669"/>
<protein>
    <submittedName>
        <fullName evidence="2">CSON012669 protein</fullName>
    </submittedName>
</protein>
<dbReference type="Pfam" id="PF00583">
    <property type="entry name" value="Acetyltransf_1"/>
    <property type="match status" value="1"/>
</dbReference>
<dbReference type="FunFam" id="3.40.630.30:FF:000076">
    <property type="entry name" value="Blast:N-acetyltransferase 6"/>
    <property type="match status" value="1"/>
</dbReference>
<dbReference type="InterPro" id="IPR016181">
    <property type="entry name" value="Acyl_CoA_acyltransferase"/>
</dbReference>
<evidence type="ECO:0000259" key="1">
    <source>
        <dbReference type="PROSITE" id="PS51186"/>
    </source>
</evidence>
<organism evidence="2">
    <name type="scientific">Culicoides sonorensis</name>
    <name type="common">Biting midge</name>
    <dbReference type="NCBI Taxonomy" id="179676"/>
    <lineage>
        <taxon>Eukaryota</taxon>
        <taxon>Metazoa</taxon>
        <taxon>Ecdysozoa</taxon>
        <taxon>Arthropoda</taxon>
        <taxon>Hexapoda</taxon>
        <taxon>Insecta</taxon>
        <taxon>Pterygota</taxon>
        <taxon>Neoptera</taxon>
        <taxon>Endopterygota</taxon>
        <taxon>Diptera</taxon>
        <taxon>Nematocera</taxon>
        <taxon>Chironomoidea</taxon>
        <taxon>Ceratopogonidae</taxon>
        <taxon>Ceratopogoninae</taxon>
        <taxon>Culicoides</taxon>
        <taxon>Monoculicoides</taxon>
    </lineage>
</organism>
<evidence type="ECO:0000313" key="2">
    <source>
        <dbReference type="EMBL" id="SSX05327.1"/>
    </source>
</evidence>
<feature type="domain" description="N-acetyltransferase" evidence="1">
    <location>
        <begin position="43"/>
        <end position="197"/>
    </location>
</feature>
<dbReference type="OMA" id="QCIALIN"/>
<reference evidence="3" key="2">
    <citation type="submission" date="2018-07" db="EMBL/GenBank/DDBJ databases">
        <authorList>
            <person name="Quirk P.G."/>
            <person name="Krulwich T.A."/>
        </authorList>
    </citation>
    <scope>NUCLEOTIDE SEQUENCE</scope>
</reference>
<dbReference type="InterPro" id="IPR000182">
    <property type="entry name" value="GNAT_dom"/>
</dbReference>
<dbReference type="AlphaFoldDB" id="A0A336KLP8"/>
<dbReference type="Gene3D" id="3.40.630.30">
    <property type="match status" value="1"/>
</dbReference>
<dbReference type="SUPFAM" id="SSF55729">
    <property type="entry name" value="Acyl-CoA N-acyltransferases (Nat)"/>
    <property type="match status" value="1"/>
</dbReference>
<reference evidence="2" key="1">
    <citation type="submission" date="2018-04" db="EMBL/GenBank/DDBJ databases">
        <authorList>
            <person name="Go L.Y."/>
            <person name="Mitchell J.A."/>
        </authorList>
    </citation>
    <scope>NUCLEOTIDE SEQUENCE</scope>
    <source>
        <tissue evidence="2">Whole organism</tissue>
    </source>
</reference>
<dbReference type="GO" id="GO:1905502">
    <property type="term" value="F:acetyl-CoA binding"/>
    <property type="evidence" value="ECO:0007669"/>
    <property type="project" value="TreeGrafter"/>
</dbReference>
<dbReference type="PANTHER" id="PTHR13538">
    <property type="entry name" value="N-ACETYLTRANSFERASE 6"/>
    <property type="match status" value="1"/>
</dbReference>
<dbReference type="InterPro" id="IPR039840">
    <property type="entry name" value="NAA80"/>
</dbReference>
<name>A0A336KLP8_CULSO</name>
<dbReference type="GO" id="GO:0008080">
    <property type="term" value="F:N-acetyltransferase activity"/>
    <property type="evidence" value="ECO:0007669"/>
    <property type="project" value="InterPro"/>
</dbReference>
<dbReference type="PROSITE" id="PS51186">
    <property type="entry name" value="GNAT"/>
    <property type="match status" value="1"/>
</dbReference>
<dbReference type="EMBL" id="UFQS01000609">
    <property type="protein sequence ID" value="SSX05327.1"/>
    <property type="molecule type" value="Genomic_DNA"/>
</dbReference>